<feature type="domain" description="Heterokaryon incompatibility" evidence="2">
    <location>
        <begin position="240"/>
        <end position="334"/>
    </location>
</feature>
<accession>A0A9W9CT10</accession>
<keyword evidence="4" id="KW-1185">Reference proteome</keyword>
<evidence type="ECO:0000256" key="1">
    <source>
        <dbReference type="SAM" id="SignalP"/>
    </source>
</evidence>
<gene>
    <name evidence="3" type="ORF">N0V93_009804</name>
</gene>
<keyword evidence="1" id="KW-0732">Signal</keyword>
<dbReference type="InterPro" id="IPR010730">
    <property type="entry name" value="HET"/>
</dbReference>
<dbReference type="Proteomes" id="UP001140453">
    <property type="component" value="Unassembled WGS sequence"/>
</dbReference>
<comment type="caution">
    <text evidence="3">The sequence shown here is derived from an EMBL/GenBank/DDBJ whole genome shotgun (WGS) entry which is preliminary data.</text>
</comment>
<evidence type="ECO:0000259" key="2">
    <source>
        <dbReference type="Pfam" id="PF06985"/>
    </source>
</evidence>
<dbReference type="PANTHER" id="PTHR33112:SF16">
    <property type="entry name" value="HETEROKARYON INCOMPATIBILITY DOMAIN-CONTAINING PROTEIN"/>
    <property type="match status" value="1"/>
</dbReference>
<feature type="chain" id="PRO_5040839670" description="Heterokaryon incompatibility domain-containing protein" evidence="1">
    <location>
        <begin position="20"/>
        <end position="373"/>
    </location>
</feature>
<dbReference type="EMBL" id="JAPEVB010000006">
    <property type="protein sequence ID" value="KAJ4386905.1"/>
    <property type="molecule type" value="Genomic_DNA"/>
</dbReference>
<proteinExistence type="predicted"/>
<evidence type="ECO:0000313" key="3">
    <source>
        <dbReference type="EMBL" id="KAJ4386905.1"/>
    </source>
</evidence>
<evidence type="ECO:0000313" key="4">
    <source>
        <dbReference type="Proteomes" id="UP001140453"/>
    </source>
</evidence>
<reference evidence="3" key="1">
    <citation type="submission" date="2022-10" db="EMBL/GenBank/DDBJ databases">
        <title>Tapping the CABI collections for fungal endophytes: first genome assemblies for Collariella, Neodidymelliopsis, Ascochyta clinopodiicola, Didymella pomorum, Didymosphaeria variabile, Neocosmospora piperis and Neocucurbitaria cava.</title>
        <authorList>
            <person name="Hill R."/>
        </authorList>
    </citation>
    <scope>NUCLEOTIDE SEQUENCE</scope>
    <source>
        <strain evidence="3">IMI 355082</strain>
    </source>
</reference>
<organism evidence="3 4">
    <name type="scientific">Gnomoniopsis smithogilvyi</name>
    <dbReference type="NCBI Taxonomy" id="1191159"/>
    <lineage>
        <taxon>Eukaryota</taxon>
        <taxon>Fungi</taxon>
        <taxon>Dikarya</taxon>
        <taxon>Ascomycota</taxon>
        <taxon>Pezizomycotina</taxon>
        <taxon>Sordariomycetes</taxon>
        <taxon>Sordariomycetidae</taxon>
        <taxon>Diaporthales</taxon>
        <taxon>Gnomoniaceae</taxon>
        <taxon>Gnomoniopsis</taxon>
    </lineage>
</organism>
<feature type="signal peptide" evidence="1">
    <location>
        <begin position="1"/>
        <end position="19"/>
    </location>
</feature>
<name>A0A9W9CT10_9PEZI</name>
<sequence length="373" mass="42003">MVVNCILLVANLVADVLLASGLADAGCEIALTPRGSSVLPSWMCQYGCEYEDLVSDMLSGRCALVEQGIYKQYDLSLLLRGMRSGNVLVLPDYGRVGLFTNDCQKTMQKASSNFERYNANIIDNFRVRKHCGEETGVPGVIFWPRTGGQAALRPRIMVIEGAEITKGSEWLCDLGFMDLMTRQKVLTSQIPTSMPTAIINVHTGQREFGVKPTRYIIISHCWSQETYTKWEGLLRKACASIGITHLWVDTLCVPQTASLETEAWNKDGEIPWMGQYYCEALATLALVPDCENLVQGDLQIDEVYRWRLVREKYEQSRKDLIQLLWNSRGWIYQEARLSYNLAACNAEILNYAWATGLVMRSDLSWISPGRGVE</sequence>
<protein>
    <recommendedName>
        <fullName evidence="2">Heterokaryon incompatibility domain-containing protein</fullName>
    </recommendedName>
</protein>
<dbReference type="OrthoDB" id="2157530at2759"/>
<dbReference type="PANTHER" id="PTHR33112">
    <property type="entry name" value="DOMAIN PROTEIN, PUTATIVE-RELATED"/>
    <property type="match status" value="1"/>
</dbReference>
<dbReference type="Pfam" id="PF06985">
    <property type="entry name" value="HET"/>
    <property type="match status" value="1"/>
</dbReference>
<dbReference type="AlphaFoldDB" id="A0A9W9CT10"/>